<dbReference type="GO" id="GO:0005829">
    <property type="term" value="C:cytosol"/>
    <property type="evidence" value="ECO:0007669"/>
    <property type="project" value="TreeGrafter"/>
</dbReference>
<dbReference type="SUPFAM" id="SSF50341">
    <property type="entry name" value="CheW-like"/>
    <property type="match status" value="1"/>
</dbReference>
<dbReference type="Proteomes" id="UP000574769">
    <property type="component" value="Unassembled WGS sequence"/>
</dbReference>
<dbReference type="Gene3D" id="2.40.50.180">
    <property type="entry name" value="CheA-289, Domain 4"/>
    <property type="match status" value="1"/>
</dbReference>
<proteinExistence type="predicted"/>
<name>A0A7W7AFZ8_9SPHN</name>
<evidence type="ECO:0000259" key="1">
    <source>
        <dbReference type="PROSITE" id="PS50851"/>
    </source>
</evidence>
<accession>A0A7W7AFZ8</accession>
<dbReference type="GO" id="GO:0007165">
    <property type="term" value="P:signal transduction"/>
    <property type="evidence" value="ECO:0007669"/>
    <property type="project" value="InterPro"/>
</dbReference>
<dbReference type="InterPro" id="IPR002545">
    <property type="entry name" value="CheW-lke_dom"/>
</dbReference>
<dbReference type="GO" id="GO:0006935">
    <property type="term" value="P:chemotaxis"/>
    <property type="evidence" value="ECO:0007669"/>
    <property type="project" value="InterPro"/>
</dbReference>
<sequence length="166" mass="17635">MTGRAMEAVQAVVFALGSETFAIPVTMVREILEHRPASRVPEGPAWLLGLLDVRGAAVPMVDLHVRLGFPAVAPTVSSCILVVEVKQADERSVTMGLVVDRVMDVVSFAASEIGETPEIGVRWRVEYLTGFVRRDDGFVALLDPARLFAAEDLAAPAPASPVAAAA</sequence>
<comment type="caution">
    <text evidence="2">The sequence shown here is derived from an EMBL/GenBank/DDBJ whole genome shotgun (WGS) entry which is preliminary data.</text>
</comment>
<dbReference type="SMART" id="SM00260">
    <property type="entry name" value="CheW"/>
    <property type="match status" value="1"/>
</dbReference>
<dbReference type="InterPro" id="IPR039315">
    <property type="entry name" value="CheW"/>
</dbReference>
<dbReference type="Gene3D" id="2.30.30.40">
    <property type="entry name" value="SH3 Domains"/>
    <property type="match status" value="1"/>
</dbReference>
<dbReference type="PANTHER" id="PTHR22617:SF23">
    <property type="entry name" value="CHEMOTAXIS PROTEIN CHEW"/>
    <property type="match status" value="1"/>
</dbReference>
<dbReference type="AlphaFoldDB" id="A0A7W7AFZ8"/>
<dbReference type="PANTHER" id="PTHR22617">
    <property type="entry name" value="CHEMOTAXIS SENSOR HISTIDINE KINASE-RELATED"/>
    <property type="match status" value="1"/>
</dbReference>
<keyword evidence="3" id="KW-1185">Reference proteome</keyword>
<dbReference type="EMBL" id="JACHNY010000001">
    <property type="protein sequence ID" value="MBB4616348.1"/>
    <property type="molecule type" value="Genomic_DNA"/>
</dbReference>
<reference evidence="2 3" key="1">
    <citation type="submission" date="2020-08" db="EMBL/GenBank/DDBJ databases">
        <title>Genomic Encyclopedia of Type Strains, Phase IV (KMG-IV): sequencing the most valuable type-strain genomes for metagenomic binning, comparative biology and taxonomic classification.</title>
        <authorList>
            <person name="Goeker M."/>
        </authorList>
    </citation>
    <scope>NUCLEOTIDE SEQUENCE [LARGE SCALE GENOMIC DNA]</scope>
    <source>
        <strain evidence="2 3">DSM 15867</strain>
    </source>
</reference>
<dbReference type="PROSITE" id="PS50851">
    <property type="entry name" value="CHEW"/>
    <property type="match status" value="1"/>
</dbReference>
<dbReference type="Pfam" id="PF01584">
    <property type="entry name" value="CheW"/>
    <property type="match status" value="1"/>
</dbReference>
<evidence type="ECO:0000313" key="2">
    <source>
        <dbReference type="EMBL" id="MBB4616348.1"/>
    </source>
</evidence>
<protein>
    <submittedName>
        <fullName evidence="2">Purine-binding chemotaxis protein CheW</fullName>
    </submittedName>
</protein>
<feature type="domain" description="CheW-like" evidence="1">
    <location>
        <begin position="8"/>
        <end position="153"/>
    </location>
</feature>
<dbReference type="RefSeq" id="WP_184111119.1">
    <property type="nucleotide sequence ID" value="NZ_JACHNY010000001.1"/>
</dbReference>
<evidence type="ECO:0000313" key="3">
    <source>
        <dbReference type="Proteomes" id="UP000574769"/>
    </source>
</evidence>
<dbReference type="InterPro" id="IPR036061">
    <property type="entry name" value="CheW-like_dom_sf"/>
</dbReference>
<gene>
    <name evidence="2" type="ORF">GGQ96_000454</name>
</gene>
<organism evidence="2 3">
    <name type="scientific">Sphingomonas abaci</name>
    <dbReference type="NCBI Taxonomy" id="237611"/>
    <lineage>
        <taxon>Bacteria</taxon>
        <taxon>Pseudomonadati</taxon>
        <taxon>Pseudomonadota</taxon>
        <taxon>Alphaproteobacteria</taxon>
        <taxon>Sphingomonadales</taxon>
        <taxon>Sphingomonadaceae</taxon>
        <taxon>Sphingomonas</taxon>
    </lineage>
</organism>